<dbReference type="AlphaFoldDB" id="A0ABC9HFA6"/>
<keyword evidence="2" id="KW-1185">Reference proteome</keyword>
<evidence type="ECO:0000313" key="2">
    <source>
        <dbReference type="Proteomes" id="UP001189180"/>
    </source>
</evidence>
<organism evidence="1 2">
    <name type="scientific">Fasciola hepatica</name>
    <name type="common">Liver fluke</name>
    <dbReference type="NCBI Taxonomy" id="6192"/>
    <lineage>
        <taxon>Eukaryota</taxon>
        <taxon>Metazoa</taxon>
        <taxon>Spiralia</taxon>
        <taxon>Lophotrochozoa</taxon>
        <taxon>Platyhelminthes</taxon>
        <taxon>Trematoda</taxon>
        <taxon>Digenea</taxon>
        <taxon>Plagiorchiida</taxon>
        <taxon>Echinostomata</taxon>
        <taxon>Echinostomatoidea</taxon>
        <taxon>Fasciolidae</taxon>
        <taxon>Fasciola</taxon>
    </lineage>
</organism>
<comment type="caution">
    <text evidence="1">The sequence shown here is derived from an EMBL/GenBank/DDBJ whole genome shotgun (WGS) entry which is preliminary data.</text>
</comment>
<name>A0ABC9HFA6_FASHE</name>
<dbReference type="EMBL" id="CANUEZ050000195">
    <property type="protein sequence ID" value="CAM0512147.1"/>
    <property type="molecule type" value="Genomic_DNA"/>
</dbReference>
<evidence type="ECO:0000313" key="1">
    <source>
        <dbReference type="EMBL" id="CAM0512147.1"/>
    </source>
</evidence>
<protein>
    <submittedName>
        <fullName evidence="1">Uncharacterized protein</fullName>
    </submittedName>
</protein>
<sequence length="247" mass="26842">MVLTFSLSDVRCITESQDLCQLYGETMQYLFHRMDEVNSVIIGGLPWQTSFGSLGLGNSVLRSKLRTRSAQYFLIDLEKQQLIRIIMETEKELQLKRALKLAKLRRKRAQALAEQANAQVLLQTAALQTPTVVLQPGEIPTAIVQPQAPVQPTVLQTQTPIQAALGRPPLSVVPIMTVVPSPTVSVVSSAGTNTLQTVGLTPQPSVVAGQLTDNIGTITLGTVGKLRTEYAGLPPTQQVIRPVDLKN</sequence>
<gene>
    <name evidence="1" type="ORF">FHB240107_LOCUS4542</name>
</gene>
<reference evidence="1 2" key="1">
    <citation type="submission" date="2024-08" db="EMBL/GenBank/DDBJ databases">
        <authorList>
            <person name="Paterson S."/>
        </authorList>
    </citation>
    <scope>NUCLEOTIDE SEQUENCE [LARGE SCALE GENOMIC DNA]</scope>
</reference>
<dbReference type="Proteomes" id="UP001189180">
    <property type="component" value="Unassembled WGS sequence"/>
</dbReference>
<accession>A0ABC9HFA6</accession>
<proteinExistence type="predicted"/>